<dbReference type="OrthoDB" id="8030761at2759"/>
<name>R7QR02_CHOCR</name>
<dbReference type="Gramene" id="CDF33638">
    <property type="protein sequence ID" value="CDF33638"/>
    <property type="gene ID" value="CHC_T00002368001"/>
</dbReference>
<dbReference type="Proteomes" id="UP000012073">
    <property type="component" value="Unassembled WGS sequence"/>
</dbReference>
<dbReference type="EMBL" id="HG002137">
    <property type="protein sequence ID" value="CDF40188.1"/>
    <property type="molecule type" value="Genomic_DNA"/>
</dbReference>
<reference evidence="2" key="2">
    <citation type="journal article" date="2013" name="Proc. Natl. Acad. Sci. U.S.A.">
        <title>Genome structure and metabolic features in the red seaweed Chondrus crispus shed light on evolution of the Archaeplastida.</title>
        <authorList>
            <person name="Collen J."/>
            <person name="Porcel B."/>
            <person name="Carre W."/>
            <person name="Ball S.G."/>
            <person name="Chaparro C."/>
            <person name="Tonon T."/>
            <person name="Barbeyron T."/>
            <person name="Michel G."/>
            <person name="Noel B."/>
            <person name="Valentin K."/>
            <person name="Elias M."/>
            <person name="Artiguenave F."/>
            <person name="Arun A."/>
            <person name="Aury J.M."/>
            <person name="Barbosa-Neto J.F."/>
            <person name="Bothwell J.H."/>
            <person name="Bouget F.Y."/>
            <person name="Brillet L."/>
            <person name="Cabello-Hurtado F."/>
            <person name="Capella-Gutierrez S."/>
            <person name="Charrier B."/>
            <person name="Cladiere L."/>
            <person name="Cock J.M."/>
            <person name="Coelho S.M."/>
            <person name="Colleoni C."/>
            <person name="Czjzek M."/>
            <person name="Da Silva C."/>
            <person name="Delage L."/>
            <person name="Denoeud F."/>
            <person name="Deschamps P."/>
            <person name="Dittami S.M."/>
            <person name="Gabalden T."/>
            <person name="Gachon C.M."/>
            <person name="Groisillier A."/>
            <person name="Herve C."/>
            <person name="Jabbari K."/>
            <person name="Katinka M."/>
            <person name="Kloareg B."/>
            <person name="Kowalczyk N."/>
            <person name="Labadie K."/>
            <person name="Leblanc C."/>
            <person name="Lopez P.J."/>
            <person name="McLachlan D.H."/>
            <person name="Meslet-Cladiere L."/>
            <person name="Moustafa A."/>
            <person name="Nehr Z."/>
            <person name="Nyvall Collen P."/>
            <person name="Panaud O."/>
            <person name="Partensky F."/>
            <person name="Poulain J."/>
            <person name="Rensing S.A."/>
            <person name="Rousvoal S."/>
            <person name="Samson G."/>
            <person name="Symeonidi A."/>
            <person name="Weissenbach J."/>
            <person name="Zambounis A."/>
            <person name="Wincker P."/>
            <person name="Boyen C."/>
        </authorList>
    </citation>
    <scope>NUCLEOTIDE SEQUENCE [LARGE SCALE GENOMIC DNA]</scope>
    <source>
        <strain evidence="2">Stackhouse</strain>
    </source>
</reference>
<dbReference type="GeneID" id="17321184"/>
<accession>R7QR02</accession>
<dbReference type="Gramene" id="CDF40188">
    <property type="protein sequence ID" value="CDF40188"/>
    <property type="gene ID" value="CHC_T00000680001"/>
</dbReference>
<dbReference type="RefSeq" id="XP_005713457.1">
    <property type="nucleotide sequence ID" value="XM_005713400.1"/>
</dbReference>
<reference evidence="2" key="3">
    <citation type="submission" date="2013-05" db="EMBL/GenBank/DDBJ databases">
        <authorList>
            <person name="Genoscope - CEA"/>
        </authorList>
    </citation>
    <scope>NUCLEOTIDE SEQUENCE</scope>
    <source>
        <strain evidence="2">Stackhouse</strain>
    </source>
</reference>
<protein>
    <recommendedName>
        <fullName evidence="4">Reverse transcriptase Ty1/copia-type domain-containing protein</fullName>
    </recommendedName>
</protein>
<dbReference type="STRING" id="2769.R7QR02"/>
<dbReference type="PANTHER" id="PTHR11439">
    <property type="entry name" value="GAG-POL-RELATED RETROTRANSPOSON"/>
    <property type="match status" value="1"/>
</dbReference>
<evidence type="ECO:0000313" key="1">
    <source>
        <dbReference type="EMBL" id="CDF33638.1"/>
    </source>
</evidence>
<proteinExistence type="predicted"/>
<evidence type="ECO:0000313" key="3">
    <source>
        <dbReference type="Proteomes" id="UP000012073"/>
    </source>
</evidence>
<dbReference type="EMBL" id="HG001652">
    <property type="protein sequence ID" value="CDF33638.1"/>
    <property type="molecule type" value="Genomic_DNA"/>
</dbReference>
<dbReference type="RefSeq" id="XP_005710482.1">
    <property type="nucleotide sequence ID" value="XM_005710425.1"/>
</dbReference>
<dbReference type="CDD" id="cd09272">
    <property type="entry name" value="RNase_HI_RT_Ty1"/>
    <property type="match status" value="1"/>
</dbReference>
<gene>
    <name evidence="2" type="ORF">CHC_T00000680001</name>
    <name evidence="1" type="ORF">CHC_T00002368001</name>
</gene>
<dbReference type="KEGG" id="ccp:CHC_T00000680001"/>
<dbReference type="AlphaFoldDB" id="R7QR02"/>
<evidence type="ECO:0008006" key="4">
    <source>
        <dbReference type="Google" id="ProtNLM"/>
    </source>
</evidence>
<dbReference type="GeneID" id="17318199"/>
<organism evidence="2 3">
    <name type="scientific">Chondrus crispus</name>
    <name type="common">Carrageen Irish moss</name>
    <name type="synonym">Polymorpha crispa</name>
    <dbReference type="NCBI Taxonomy" id="2769"/>
    <lineage>
        <taxon>Eukaryota</taxon>
        <taxon>Rhodophyta</taxon>
        <taxon>Florideophyceae</taxon>
        <taxon>Rhodymeniophycidae</taxon>
        <taxon>Gigartinales</taxon>
        <taxon>Gigartinaceae</taxon>
        <taxon>Chondrus</taxon>
    </lineage>
</organism>
<keyword evidence="3" id="KW-1185">Reference proteome</keyword>
<dbReference type="KEGG" id="ccp:CHC_T00002368001"/>
<evidence type="ECO:0000313" key="2">
    <source>
        <dbReference type="EMBL" id="CDF40188.1"/>
    </source>
</evidence>
<sequence>MPSNKETGVTVNAYSDADYANDQTTRKSSTGMLTMVNGAPVQWLAKQQPVVAKSTCEAEYIAAAEAATLTTWLQKLITEMGITIARPTMHIDNTAAVQTANSTGATRRRKCIDVRYHYLYDIVQKGEITIRRIPTTEQYADILTKPLKAMLYKRHQTHIQLRLPPPYPTTTRAPHHSRQEECGYIQKNKSDARTECARRTVQHNSGYIQTTVQHTTVNKT</sequence>
<dbReference type="PANTHER" id="PTHR11439:SF483">
    <property type="entry name" value="PEPTIDE SYNTHASE GLIP-LIKE, PUTATIVE (AFU_ORTHOLOGUE AFUA_3G12920)-RELATED"/>
    <property type="match status" value="1"/>
</dbReference>
<reference evidence="3" key="1">
    <citation type="journal article" date="2013" name="Proc. Natl. Acad. Sci. U.S.A.">
        <title>Genome structure and metabolic features in the red seaweed Chondrus crispus shed light on evolution of the Archaeplastida.</title>
        <authorList>
            <person name="Collen J."/>
            <person name="Porcel B."/>
            <person name="Carre W."/>
            <person name="Ball S.G."/>
            <person name="Chaparro C."/>
            <person name="Tonon T."/>
            <person name="Barbeyron T."/>
            <person name="Michel G."/>
            <person name="Noel B."/>
            <person name="Valentin K."/>
            <person name="Elias M."/>
            <person name="Artiguenave F."/>
            <person name="Arun A."/>
            <person name="Aury J.M."/>
            <person name="Barbosa-Neto J.F."/>
            <person name="Bothwell J.H."/>
            <person name="Bouget F.Y."/>
            <person name="Brillet L."/>
            <person name="Cabello-Hurtado F."/>
            <person name="Capella-Gutierrez S."/>
            <person name="Charrier B."/>
            <person name="Cladiere L."/>
            <person name="Cock J.M."/>
            <person name="Coelho S.M."/>
            <person name="Colleoni C."/>
            <person name="Czjzek M."/>
            <person name="Da Silva C."/>
            <person name="Delage L."/>
            <person name="Denoeud F."/>
            <person name="Deschamps P."/>
            <person name="Dittami S.M."/>
            <person name="Gabaldon T."/>
            <person name="Gachon C.M."/>
            <person name="Groisillier A."/>
            <person name="Herve C."/>
            <person name="Jabbari K."/>
            <person name="Katinka M."/>
            <person name="Kloareg B."/>
            <person name="Kowalczyk N."/>
            <person name="Labadie K."/>
            <person name="Leblanc C."/>
            <person name="Lopez P.J."/>
            <person name="McLachlan D.H."/>
            <person name="Meslet-Cladiere L."/>
            <person name="Moustafa A."/>
            <person name="Nehr Z."/>
            <person name="Nyvall Collen P."/>
            <person name="Panaud O."/>
            <person name="Partensky F."/>
            <person name="Poulain J."/>
            <person name="Rensing S.A."/>
            <person name="Rousvoal S."/>
            <person name="Samson G."/>
            <person name="Symeonidi A."/>
            <person name="Weissenbach J."/>
            <person name="Zambounis A."/>
            <person name="Wincker P."/>
            <person name="Boyen C."/>
        </authorList>
    </citation>
    <scope>NUCLEOTIDE SEQUENCE [LARGE SCALE GENOMIC DNA]</scope>
    <source>
        <strain evidence="3">cv. Stackhouse</strain>
    </source>
</reference>